<dbReference type="InterPro" id="IPR043166">
    <property type="entry name" value="LarA-like_C"/>
</dbReference>
<reference evidence="1" key="1">
    <citation type="journal article" date="2014" name="Front. Microbiol.">
        <title>High frequency of phylogenetically diverse reductive dehalogenase-homologous genes in deep subseafloor sedimentary metagenomes.</title>
        <authorList>
            <person name="Kawai M."/>
            <person name="Futagami T."/>
            <person name="Toyoda A."/>
            <person name="Takaki Y."/>
            <person name="Nishi S."/>
            <person name="Hori S."/>
            <person name="Arai W."/>
            <person name="Tsubouchi T."/>
            <person name="Morono Y."/>
            <person name="Uchiyama I."/>
            <person name="Ito T."/>
            <person name="Fujiyama A."/>
            <person name="Inagaki F."/>
            <person name="Takami H."/>
        </authorList>
    </citation>
    <scope>NUCLEOTIDE SEQUENCE</scope>
    <source>
        <strain evidence="1">Expedition CK06-06</strain>
    </source>
</reference>
<dbReference type="EMBL" id="BARU01017670">
    <property type="protein sequence ID" value="GAH61595.1"/>
    <property type="molecule type" value="Genomic_DNA"/>
</dbReference>
<gene>
    <name evidence="1" type="ORF">S03H2_29289</name>
</gene>
<protein>
    <recommendedName>
        <fullName evidence="2">LarA-like N-terminal domain-containing protein</fullName>
    </recommendedName>
</protein>
<accession>X1HX03</accession>
<comment type="caution">
    <text evidence="1">The sequence shown here is derived from an EMBL/GenBank/DDBJ whole genome shotgun (WGS) entry which is preliminary data.</text>
</comment>
<dbReference type="PANTHER" id="PTHR33171">
    <property type="entry name" value="LAR_N DOMAIN-CONTAINING PROTEIN"/>
    <property type="match status" value="1"/>
</dbReference>
<dbReference type="PANTHER" id="PTHR33171:SF17">
    <property type="entry name" value="LARA-LIKE N-TERMINAL DOMAIN-CONTAINING PROTEIN"/>
    <property type="match status" value="1"/>
</dbReference>
<dbReference type="InterPro" id="IPR048068">
    <property type="entry name" value="LarA-like"/>
</dbReference>
<evidence type="ECO:0008006" key="2">
    <source>
        <dbReference type="Google" id="ProtNLM"/>
    </source>
</evidence>
<feature type="non-terminal residue" evidence="1">
    <location>
        <position position="1"/>
    </location>
</feature>
<proteinExistence type="predicted"/>
<organism evidence="1">
    <name type="scientific">marine sediment metagenome</name>
    <dbReference type="NCBI Taxonomy" id="412755"/>
    <lineage>
        <taxon>unclassified sequences</taxon>
        <taxon>metagenomes</taxon>
        <taxon>ecological metagenomes</taxon>
    </lineage>
</organism>
<dbReference type="AlphaFoldDB" id="X1HX03"/>
<sequence length="210" mass="23583">IKMPGKLFAIVAVENTLKGIFIGDCTEAWEKAADLSRDVHIIYKDKPYKTILGQTPKMYDDIWTAGKVMYKLEPILADGGTLIIYAPHITEISYTHGKIIDKIGYHTRDYFLKRMDKFAGIPRAVIAHSTHVKGIGTFINGVEKPRVNVVLATGISRERCRKVNLGYMNPDQIDIANYENKEEKGILVVHNAGEILHRLSDGHIPTIPDE</sequence>
<name>X1HX03_9ZZZZ</name>
<dbReference type="Gene3D" id="3.90.226.30">
    <property type="match status" value="1"/>
</dbReference>
<evidence type="ECO:0000313" key="1">
    <source>
        <dbReference type="EMBL" id="GAH61595.1"/>
    </source>
</evidence>